<comment type="caution">
    <text evidence="5">The sequence shown here is derived from an EMBL/GenBank/DDBJ whole genome shotgun (WGS) entry which is preliminary data.</text>
</comment>
<feature type="chain" id="PRO_5045105313" evidence="3">
    <location>
        <begin position="27"/>
        <end position="359"/>
    </location>
</feature>
<keyword evidence="2" id="KW-0604">Photosystem II</keyword>
<gene>
    <name evidence="5" type="ORF">ACG0Z3_09850</name>
</gene>
<dbReference type="PANTHER" id="PTHR47199">
    <property type="entry name" value="PHOTOSYSTEM II STABILITY/ASSEMBLY FACTOR HCF136, CHLOROPLASTIC"/>
    <property type="match status" value="1"/>
</dbReference>
<organism evidence="5 6">
    <name type="scientific">Pelomonas margarita</name>
    <dbReference type="NCBI Taxonomy" id="3299031"/>
    <lineage>
        <taxon>Bacteria</taxon>
        <taxon>Pseudomonadati</taxon>
        <taxon>Pseudomonadota</taxon>
        <taxon>Betaproteobacteria</taxon>
        <taxon>Burkholderiales</taxon>
        <taxon>Sphaerotilaceae</taxon>
        <taxon>Roseateles</taxon>
    </lineage>
</organism>
<dbReference type="Gene3D" id="2.130.10.10">
    <property type="entry name" value="YVTN repeat-like/Quinoprotein amine dehydrogenase"/>
    <property type="match status" value="1"/>
</dbReference>
<evidence type="ECO:0000256" key="3">
    <source>
        <dbReference type="SAM" id="SignalP"/>
    </source>
</evidence>
<proteinExistence type="predicted"/>
<protein>
    <submittedName>
        <fullName evidence="5">WD40/YVTN/BNR-like repeat-containing protein</fullName>
    </submittedName>
</protein>
<dbReference type="InterPro" id="IPR028203">
    <property type="entry name" value="PSII_CF48-like_dom"/>
</dbReference>
<evidence type="ECO:0000313" key="6">
    <source>
        <dbReference type="Proteomes" id="UP001606301"/>
    </source>
</evidence>
<dbReference type="EMBL" id="JBIGHW010000004">
    <property type="protein sequence ID" value="MFG6440981.1"/>
    <property type="molecule type" value="Genomic_DNA"/>
</dbReference>
<dbReference type="InterPro" id="IPR015943">
    <property type="entry name" value="WD40/YVTN_repeat-like_dom_sf"/>
</dbReference>
<dbReference type="RefSeq" id="WP_394397250.1">
    <property type="nucleotide sequence ID" value="NZ_JBIGHW010000004.1"/>
</dbReference>
<keyword evidence="1" id="KW-0602">Photosynthesis</keyword>
<evidence type="ECO:0000259" key="4">
    <source>
        <dbReference type="Pfam" id="PF14870"/>
    </source>
</evidence>
<dbReference type="Proteomes" id="UP001606301">
    <property type="component" value="Unassembled WGS sequence"/>
</dbReference>
<keyword evidence="3" id="KW-0732">Signal</keyword>
<feature type="signal peptide" evidence="3">
    <location>
        <begin position="1"/>
        <end position="26"/>
    </location>
</feature>
<keyword evidence="6" id="KW-1185">Reference proteome</keyword>
<dbReference type="Pfam" id="PF14870">
    <property type="entry name" value="PSII_BNR"/>
    <property type="match status" value="1"/>
</dbReference>
<name>A0ABW7FI21_9BURK</name>
<accession>A0ABW7FI21</accession>
<feature type="domain" description="Photosynthesis system II assembly factor Ycf48/Hcf136-like" evidence="4">
    <location>
        <begin position="74"/>
        <end position="118"/>
    </location>
</feature>
<evidence type="ECO:0000256" key="1">
    <source>
        <dbReference type="ARBA" id="ARBA00022531"/>
    </source>
</evidence>
<evidence type="ECO:0000256" key="2">
    <source>
        <dbReference type="ARBA" id="ARBA00023276"/>
    </source>
</evidence>
<reference evidence="5 6" key="1">
    <citation type="submission" date="2024-08" db="EMBL/GenBank/DDBJ databases">
        <authorList>
            <person name="Lu H."/>
        </authorList>
    </citation>
    <scope>NUCLEOTIDE SEQUENCE [LARGE SCALE GENOMIC DNA]</scope>
    <source>
        <strain evidence="5 6">LKC17W</strain>
    </source>
</reference>
<dbReference type="SUPFAM" id="SSF110296">
    <property type="entry name" value="Oligoxyloglucan reducing end-specific cellobiohydrolase"/>
    <property type="match status" value="1"/>
</dbReference>
<sequence>MSPLFDRRRRAFIAAGLGGLALPAKAARAPATERAALPVRRPTHCALLAVARAGQRLVAAGERGVVISSDDAGQTWAQAEVPVSVTLTSLAFTDARHGWATGHMGVVLRTDDGGRRWIRVLEGRQAAALIHAGASAADAANAEATLTADDAQRFVDEGADKPLLHIAPRADGSLLAVGAYGMALAGRDGGRQWASLMHALPNPDGFSLYGHAERGDELWLYGEQGLLLRADAARPRFQPVAPPSAASLFGSVVLADGTLLLLGLRGRVLRSAAPGAPLEAIATPIDAALTGGTPLADGSVAVVGAAGQLLISRDAGRSFQPRPLPTRFPFADLAAAPDGALVLVGQRGLQRVALKSRST</sequence>
<dbReference type="PANTHER" id="PTHR47199:SF2">
    <property type="entry name" value="PHOTOSYSTEM II STABILITY_ASSEMBLY FACTOR HCF136, CHLOROPLASTIC"/>
    <property type="match status" value="1"/>
</dbReference>
<evidence type="ECO:0000313" key="5">
    <source>
        <dbReference type="EMBL" id="MFG6440981.1"/>
    </source>
</evidence>